<organism evidence="2 3">
    <name type="scientific">Aquarana catesbeiana</name>
    <name type="common">American bullfrog</name>
    <name type="synonym">Rana catesbeiana</name>
    <dbReference type="NCBI Taxonomy" id="8400"/>
    <lineage>
        <taxon>Eukaryota</taxon>
        <taxon>Metazoa</taxon>
        <taxon>Chordata</taxon>
        <taxon>Craniata</taxon>
        <taxon>Vertebrata</taxon>
        <taxon>Euteleostomi</taxon>
        <taxon>Amphibia</taxon>
        <taxon>Batrachia</taxon>
        <taxon>Anura</taxon>
        <taxon>Neobatrachia</taxon>
        <taxon>Ranoidea</taxon>
        <taxon>Ranidae</taxon>
        <taxon>Aquarana</taxon>
    </lineage>
</organism>
<dbReference type="EMBL" id="KV927462">
    <property type="protein sequence ID" value="PIO33527.1"/>
    <property type="molecule type" value="Genomic_DNA"/>
</dbReference>
<feature type="region of interest" description="Disordered" evidence="1">
    <location>
        <begin position="1"/>
        <end position="143"/>
    </location>
</feature>
<keyword evidence="3" id="KW-1185">Reference proteome</keyword>
<dbReference type="EMBL" id="KV927462">
    <property type="protein sequence ID" value="PIO33526.1"/>
    <property type="molecule type" value="Genomic_DNA"/>
</dbReference>
<feature type="compositionally biased region" description="Acidic residues" evidence="1">
    <location>
        <begin position="131"/>
        <end position="143"/>
    </location>
</feature>
<reference evidence="3" key="1">
    <citation type="journal article" date="2017" name="Nat. Commun.">
        <title>The North American bullfrog draft genome provides insight into hormonal regulation of long noncoding RNA.</title>
        <authorList>
            <person name="Hammond S.A."/>
            <person name="Warren R.L."/>
            <person name="Vandervalk B.P."/>
            <person name="Kucuk E."/>
            <person name="Khan H."/>
            <person name="Gibb E.A."/>
            <person name="Pandoh P."/>
            <person name="Kirk H."/>
            <person name="Zhao Y."/>
            <person name="Jones M."/>
            <person name="Mungall A.J."/>
            <person name="Coope R."/>
            <person name="Pleasance S."/>
            <person name="Moore R.A."/>
            <person name="Holt R.A."/>
            <person name="Round J.M."/>
            <person name="Ohora S."/>
            <person name="Walle B.V."/>
            <person name="Veldhoen N."/>
            <person name="Helbing C.C."/>
            <person name="Birol I."/>
        </authorList>
    </citation>
    <scope>NUCLEOTIDE SEQUENCE [LARGE SCALE GENOMIC DNA]</scope>
</reference>
<evidence type="ECO:0000313" key="3">
    <source>
        <dbReference type="Proteomes" id="UP000228934"/>
    </source>
</evidence>
<feature type="compositionally biased region" description="Basic and acidic residues" evidence="1">
    <location>
        <begin position="52"/>
        <end position="71"/>
    </location>
</feature>
<name>A0A2G9S065_AQUCT</name>
<gene>
    <name evidence="2" type="ORF">AB205_0081270</name>
</gene>
<evidence type="ECO:0000313" key="2">
    <source>
        <dbReference type="EMBL" id="PIO33526.1"/>
    </source>
</evidence>
<protein>
    <submittedName>
        <fullName evidence="2">Uncharacterized protein</fullName>
    </submittedName>
</protein>
<reference evidence="2" key="2">
    <citation type="submission" date="2017-08" db="EMBL/GenBank/DDBJ databases">
        <title>Assembly of the North American Bullfrog Genome.</title>
        <authorList>
            <person name="Warren R.L."/>
            <person name="Vandervalk B.P."/>
            <person name="Kucuk E."/>
            <person name="Birol I."/>
            <person name="Helbing C."/>
            <person name="Pandoh P."/>
            <person name="Behsaz B."/>
            <person name="Mohamadi H."/>
            <person name="Chu J."/>
            <person name="Jackman S."/>
            <person name="Hammond S.A."/>
            <person name="Veldhoen N."/>
            <person name="Kirk H."/>
            <person name="Zhao Y."/>
            <person name="Coope R."/>
            <person name="Pleasance S."/>
            <person name="Moore R."/>
            <person name="Holt R."/>
        </authorList>
    </citation>
    <scope>NUCLEOTIDE SEQUENCE</scope>
    <source>
        <strain evidence="2">Bruno</strain>
        <tissue evidence="2">Liver</tissue>
    </source>
</reference>
<feature type="compositionally biased region" description="Basic and acidic residues" evidence="1">
    <location>
        <begin position="78"/>
        <end position="106"/>
    </location>
</feature>
<dbReference type="AlphaFoldDB" id="A0A2G9S065"/>
<dbReference type="OrthoDB" id="3263820at2759"/>
<evidence type="ECO:0000256" key="1">
    <source>
        <dbReference type="SAM" id="MobiDB-lite"/>
    </source>
</evidence>
<proteinExistence type="predicted"/>
<feature type="compositionally biased region" description="Polar residues" evidence="1">
    <location>
        <begin position="115"/>
        <end position="128"/>
    </location>
</feature>
<accession>A0A2G9S065</accession>
<dbReference type="Proteomes" id="UP000228934">
    <property type="component" value="Unassembled WGS sequence"/>
</dbReference>
<sequence>MMENWLPPTSPDGSSNRNPPERCPRPLYSRDSTQEHQEIPQEDQLEDLNIIKVEHDEEPYGRDDDPCKENEVPPEISTDTRESRDTPKNVKAQKDEEGHMGIKEEETLIEVGADGSSNRNTPSPSYSEHSMEEDDISEDNEVN</sequence>